<keyword evidence="3" id="KW-1185">Reference proteome</keyword>
<dbReference type="AlphaFoldDB" id="A0A4C1VRD9"/>
<comment type="caution">
    <text evidence="2">The sequence shown here is derived from an EMBL/GenBank/DDBJ whole genome shotgun (WGS) entry which is preliminary data.</text>
</comment>
<protein>
    <submittedName>
        <fullName evidence="2">Uncharacterized protein</fullName>
    </submittedName>
</protein>
<reference evidence="2 3" key="1">
    <citation type="journal article" date="2019" name="Commun. Biol.">
        <title>The bagworm genome reveals a unique fibroin gene that provides high tensile strength.</title>
        <authorList>
            <person name="Kono N."/>
            <person name="Nakamura H."/>
            <person name="Ohtoshi R."/>
            <person name="Tomita M."/>
            <person name="Numata K."/>
            <person name="Arakawa K."/>
        </authorList>
    </citation>
    <scope>NUCLEOTIDE SEQUENCE [LARGE SCALE GENOMIC DNA]</scope>
</reference>
<gene>
    <name evidence="2" type="ORF">EVAR_30691_1</name>
</gene>
<evidence type="ECO:0000256" key="1">
    <source>
        <dbReference type="SAM" id="Phobius"/>
    </source>
</evidence>
<feature type="transmembrane region" description="Helical" evidence="1">
    <location>
        <begin position="45"/>
        <end position="69"/>
    </location>
</feature>
<keyword evidence="1" id="KW-0812">Transmembrane</keyword>
<evidence type="ECO:0000313" key="2">
    <source>
        <dbReference type="EMBL" id="GBP41253.1"/>
    </source>
</evidence>
<keyword evidence="1" id="KW-1133">Transmembrane helix</keyword>
<name>A0A4C1VRD9_EUMVA</name>
<keyword evidence="1" id="KW-0472">Membrane</keyword>
<organism evidence="2 3">
    <name type="scientific">Eumeta variegata</name>
    <name type="common">Bagworm moth</name>
    <name type="synonym">Eumeta japonica</name>
    <dbReference type="NCBI Taxonomy" id="151549"/>
    <lineage>
        <taxon>Eukaryota</taxon>
        <taxon>Metazoa</taxon>
        <taxon>Ecdysozoa</taxon>
        <taxon>Arthropoda</taxon>
        <taxon>Hexapoda</taxon>
        <taxon>Insecta</taxon>
        <taxon>Pterygota</taxon>
        <taxon>Neoptera</taxon>
        <taxon>Endopterygota</taxon>
        <taxon>Lepidoptera</taxon>
        <taxon>Glossata</taxon>
        <taxon>Ditrysia</taxon>
        <taxon>Tineoidea</taxon>
        <taxon>Psychidae</taxon>
        <taxon>Oiketicinae</taxon>
        <taxon>Eumeta</taxon>
    </lineage>
</organism>
<accession>A0A4C1VRD9</accession>
<dbReference type="EMBL" id="BGZK01000395">
    <property type="protein sequence ID" value="GBP41253.1"/>
    <property type="molecule type" value="Genomic_DNA"/>
</dbReference>
<sequence length="87" mass="9093">MDYHRHTDGQRNEHIKAVLVRAAADSAPGAGGGPDRRAAAVHANIIVMAILLTSTFGSLLTTALGPILLSQDSRVAPEGPYLRVPPA</sequence>
<evidence type="ECO:0000313" key="3">
    <source>
        <dbReference type="Proteomes" id="UP000299102"/>
    </source>
</evidence>
<proteinExistence type="predicted"/>
<dbReference type="Proteomes" id="UP000299102">
    <property type="component" value="Unassembled WGS sequence"/>
</dbReference>